<gene>
    <name evidence="2" type="ORF">I595_2353</name>
</gene>
<evidence type="ECO:0000313" key="2">
    <source>
        <dbReference type="EMBL" id="KPM31853.1"/>
    </source>
</evidence>
<reference evidence="2 3" key="1">
    <citation type="submission" date="2015-09" db="EMBL/GenBank/DDBJ databases">
        <title>Genome sequence of the marine flavobacterium Croceitalea dokdonensis DOKDO 023 that contains proton- and sodium-pumping rhodopsins.</title>
        <authorList>
            <person name="Kwon S.-K."/>
            <person name="Lee H.K."/>
            <person name="Kwak M.-J."/>
            <person name="Kim J.F."/>
        </authorList>
    </citation>
    <scope>NUCLEOTIDE SEQUENCE [LARGE SCALE GENOMIC DNA]</scope>
    <source>
        <strain evidence="2 3">DOKDO 023</strain>
    </source>
</reference>
<comment type="caution">
    <text evidence="2">The sequence shown here is derived from an EMBL/GenBank/DDBJ whole genome shotgun (WGS) entry which is preliminary data.</text>
</comment>
<dbReference type="Pfam" id="PF04264">
    <property type="entry name" value="YceI"/>
    <property type="match status" value="1"/>
</dbReference>
<name>A0A0P7ATR8_9FLAO</name>
<accession>A0A0P7ATR8</accession>
<dbReference type="PATRIC" id="fig|1300341.3.peg.2520"/>
<evidence type="ECO:0000259" key="1">
    <source>
        <dbReference type="Pfam" id="PF04264"/>
    </source>
</evidence>
<sequence length="160" mass="18274">MICRQGNVTFFSYTAVENIEAVNNQVVSVADLGSGEIAVQMLMRAFVFKKALMEEHFNESYVESDIFPKLTFTGNIEDFINNRPSSGESRMIRGLMDFHGVQKQVLVKTKIEMQDAKLVLSGNFNVLIDDFDIKVPALLVPNISKEIQITYRFEYEVYED</sequence>
<proteinExistence type="predicted"/>
<dbReference type="InterPro" id="IPR036761">
    <property type="entry name" value="TTHA0802/YceI-like_sf"/>
</dbReference>
<feature type="domain" description="Lipid/polyisoprenoid-binding YceI-like" evidence="1">
    <location>
        <begin position="19"/>
        <end position="154"/>
    </location>
</feature>
<dbReference type="Gene3D" id="2.40.128.110">
    <property type="entry name" value="Lipid/polyisoprenoid-binding, YceI-like"/>
    <property type="match status" value="1"/>
</dbReference>
<dbReference type="SUPFAM" id="SSF101874">
    <property type="entry name" value="YceI-like"/>
    <property type="match status" value="1"/>
</dbReference>
<dbReference type="AlphaFoldDB" id="A0A0P7ATR8"/>
<dbReference type="Proteomes" id="UP000050280">
    <property type="component" value="Unassembled WGS sequence"/>
</dbReference>
<protein>
    <submittedName>
        <fullName evidence="2">YceI family protein</fullName>
    </submittedName>
</protein>
<dbReference type="EMBL" id="LDJX01000004">
    <property type="protein sequence ID" value="KPM31853.1"/>
    <property type="molecule type" value="Genomic_DNA"/>
</dbReference>
<evidence type="ECO:0000313" key="3">
    <source>
        <dbReference type="Proteomes" id="UP000050280"/>
    </source>
</evidence>
<keyword evidence="3" id="KW-1185">Reference proteome</keyword>
<dbReference type="InterPro" id="IPR007372">
    <property type="entry name" value="Lipid/polyisoprenoid-bd_YceI"/>
</dbReference>
<dbReference type="STRING" id="1300341.I595_2353"/>
<organism evidence="2 3">
    <name type="scientific">Croceitalea dokdonensis DOKDO 023</name>
    <dbReference type="NCBI Taxonomy" id="1300341"/>
    <lineage>
        <taxon>Bacteria</taxon>
        <taxon>Pseudomonadati</taxon>
        <taxon>Bacteroidota</taxon>
        <taxon>Flavobacteriia</taxon>
        <taxon>Flavobacteriales</taxon>
        <taxon>Flavobacteriaceae</taxon>
        <taxon>Croceitalea</taxon>
    </lineage>
</organism>